<sequence length="2380" mass="270165">MASSSHFNNDVEDAAPPSSPRLPPVLITDLQALPESDPRDGQETSWTSEDGNLVVLTEKQAGKRPQSEQGKSAETDLSAASVTNAELATLIAALKQTTEALQGQNRRMDEQNLRLDRLERNQRLSRNNSPPRRTPTSQSPPRQETVRQRRPALERIEQPGKKRDHVSPPREGISSPNVKKGKIVDRTPPRRHSPQGLSLMTKQGQPVSRSHHTDQFSRSPTPDREGSPPLNSQESDEEDPRCPLSHDILQAPVPKGCERPPPLPAYDGLTDPDEHIASVNATLNFLRVSGAIRCRIFPTTLRKGAMAWYHSLAPRSVISWMDLTDQFCRHFTASRKQPKTEAVLDAIFQADNESLRSFIERFNKEAVQMKYYTHKGQVATLHGDIEAARRVFNASSKGNEYIGQLPESKKSKATTSLPLPEISSIDLDSRFSKQENKDEKKLRKEKKEDDEASQEHRRPVPDGEFELMPFGEDPSRAVKIGTGLPELARKQLEACLKENADLFAWHASEMPGLDPNVACHQLTIDPTALPIVQRRRRQSPEKSEAAEKCVKDLLEANFISEARYTTWLSNVVLVKKSNGKWRMCCDYTDLNRACPKDSYPLPCIDRLVDNSSGFKLLSFMDAYSGYNQIQMAVADREKTAFMTDSGNYYYNVMPFDLKNPGATYQRMMNKVFRGQIGDMLEVYMDDMIVKSPEELDHVVHLRKVFEQARKYNMRFNPEKCTFGVRAGKFLGFYLTERGIEANPDKCRAFAELPTPSDKKSIQTLNGMLTSLSRFVSKSAQHALPFFKLLKKEAVFEWTDECEQALQHLKKALSEPPVLSRPNDEEVLYLYLSVASEAVIAALIRETNEGQKPVYFTSKALQGPELRYQQIEKIALALVYAARRLRHYFLAHTIVVRTDQPIKSLLGRPDMAGRMLKWSLELSEFDIRYESRKALKAQVLADFVAEMTSSSPTVDGADKWTIFVDGASSATGAGADRDSTLQRRAPSASDHGFTSRGDEARKRTKNDEELNSLGAMKSSQATSNKNHEASIKNLEVQMGQLSRQFSMLQNQGGFGGNTHDNPKNETCNGITLRSREIPERPAVEKPLKKKVIEGEVENKQEVVVENERYEGEVEKENVSKEVEISEDEKEEVEKQREIKEKESKKVEKVEALEQMPSYAKFLKELLTKKRKPLDDEMVSMTEECSALIQRKLPQKKKDPGSFTIPCSIGDLTIGKALCDLGASVNLMPLSMMKKIPGAIAKPTKMSLSLADRSIVYPEGILHDVLVRVGGFVFPADFVVLDMEEDKNWEPLLLGRPFLATGRALIDVELGELMFRTDGEQILFNVFEAMKQHDDDAQCFRIEVVDEVIEDIFKVQHSSSTLEKVLVNSLDNVEEEGEREIELCLSNLNASRIDESPKFEHLLEVRDKDQMEEERKVPELKQLPSHLKYVFLSDDASFPAIISSKLTHLEEEKLLRVLKSNKAAMGWTISDLKGISPTFCMHKIKLEAEFKPVVQPQRRLNPTMKEVVKKEVLKLLEAGMIYPISDSAWVSPVHVVPKKGGMTVVKNDKNEFIPSRTVTGWRMCIDYRRLNTATRKDHFPLPFMDQMLERLAGQEFYCFLDGYSGYNQITVDPEDQEKTAFTCPFGVFAYRRMPFGLCNAPATFQRCMLAIFADMMEDTMEVFMDDFSVFGKSFDFCLSNLNDVLKRCISTNLVLNWEKCHFMVREGIVLGHKISSRGIEVDQAKIEVIKELPPPLNVKGVRSFLGHAGFYRRFIKDFSKIAKPLSSLLVKDTVFLFDEACVTAFNCLKTKLVTAPVIVAPQWDLPFELMCDASDYAVGAVLGQHHNKLFHVIYYSSKVLNENQINYTTTEKELLAVVFALEKFRSYLIGSKVIVFTDHSALKYLLTKGDSKPRLLRWMLLLQEFDLEIRDKKGVENVVADHLSRLSNPDITNKEEAIKCEFPDEKLLGVSEFPWFGDIANLKASGFIPEEMTAQQKKKLFADSRHYFWDDPFLFKMSNDGMIRRCVADSEIRGIMWHCHNSPCGGHHSGPRTAAKVLQCGFFWPTIFQDCMEFVKACDACQRSGGVSKRDEMPQHGLTEVEPFDVWGIDFMGPFPSSQSNVHILVCVDYVTKWVEATACQANDSATVVRFLKKNIFTRFGVPRILISDGGKHFINQHLENLLRKYNVKHKVATPYHPQTSGQVEVSNRQLKQILEKTVSSSRKDWSLKLDDALWAYRTAFKTHLGFSPYQLVYGKACHLPVELEHKAYWAVKQLNMDATLAGRARLLKLNELEEWRERAYENAVLYKARTKRYHDAQLVPKKFHEGQLVLLFNSRFKLFPGKLKSKWSGPFVVKEVFPHGAVEIFKSGEENQSFKVNGQRLKVYRGGELVRHNVALFFQDP</sequence>
<gene>
    <name evidence="1" type="ORF">MILVUS5_LOCUS25700</name>
</gene>
<organism evidence="1 2">
    <name type="scientific">Trifolium pratense</name>
    <name type="common">Red clover</name>
    <dbReference type="NCBI Taxonomy" id="57577"/>
    <lineage>
        <taxon>Eukaryota</taxon>
        <taxon>Viridiplantae</taxon>
        <taxon>Streptophyta</taxon>
        <taxon>Embryophyta</taxon>
        <taxon>Tracheophyta</taxon>
        <taxon>Spermatophyta</taxon>
        <taxon>Magnoliopsida</taxon>
        <taxon>eudicotyledons</taxon>
        <taxon>Gunneridae</taxon>
        <taxon>Pentapetalae</taxon>
        <taxon>rosids</taxon>
        <taxon>fabids</taxon>
        <taxon>Fabales</taxon>
        <taxon>Fabaceae</taxon>
        <taxon>Papilionoideae</taxon>
        <taxon>50 kb inversion clade</taxon>
        <taxon>NPAAA clade</taxon>
        <taxon>Hologalegina</taxon>
        <taxon>IRL clade</taxon>
        <taxon>Trifolieae</taxon>
        <taxon>Trifolium</taxon>
    </lineage>
</organism>
<reference evidence="1" key="1">
    <citation type="submission" date="2023-10" db="EMBL/GenBank/DDBJ databases">
        <authorList>
            <person name="Rodriguez Cubillos JULIANA M."/>
            <person name="De Vega J."/>
        </authorList>
    </citation>
    <scope>NUCLEOTIDE SEQUENCE</scope>
</reference>
<evidence type="ECO:0000313" key="1">
    <source>
        <dbReference type="EMBL" id="CAJ2659566.1"/>
    </source>
</evidence>
<evidence type="ECO:0000313" key="2">
    <source>
        <dbReference type="Proteomes" id="UP001177021"/>
    </source>
</evidence>
<comment type="caution">
    <text evidence="1">The sequence shown here is derived from an EMBL/GenBank/DDBJ whole genome shotgun (WGS) entry which is preliminary data.</text>
</comment>
<keyword evidence="2" id="KW-1185">Reference proteome</keyword>
<dbReference type="EMBL" id="CASHSV030000311">
    <property type="protein sequence ID" value="CAJ2659566.1"/>
    <property type="molecule type" value="Genomic_DNA"/>
</dbReference>
<dbReference type="Proteomes" id="UP001177021">
    <property type="component" value="Unassembled WGS sequence"/>
</dbReference>
<name>A0ACB0KT55_TRIPR</name>
<proteinExistence type="predicted"/>
<protein>
    <submittedName>
        <fullName evidence="1">Uncharacterized protein</fullName>
    </submittedName>
</protein>
<accession>A0ACB0KT55</accession>